<comment type="catalytic activity">
    <reaction evidence="11 12">
        <text>ATP + (deoxyribonucleotide)n-3'-hydroxyl + 5'-phospho-(deoxyribonucleotide)m = (deoxyribonucleotide)n+m + AMP + diphosphate.</text>
        <dbReference type="EC" id="6.5.1.1"/>
    </reaction>
</comment>
<feature type="domain" description="ATP-dependent DNA ligase family profile" evidence="14">
    <location>
        <begin position="335"/>
        <end position="459"/>
    </location>
</feature>
<organism evidence="15 16">
    <name type="scientific">Candidatus Collierbacteria bacterium GW2011_GWA2_44_99</name>
    <dbReference type="NCBI Taxonomy" id="1618380"/>
    <lineage>
        <taxon>Bacteria</taxon>
        <taxon>Candidatus Collieribacteriota</taxon>
    </lineage>
</organism>
<evidence type="ECO:0000259" key="14">
    <source>
        <dbReference type="PROSITE" id="PS50160"/>
    </source>
</evidence>
<evidence type="ECO:0000256" key="11">
    <source>
        <dbReference type="ARBA" id="ARBA00034003"/>
    </source>
</evidence>
<dbReference type="AlphaFoldDB" id="A0A0G1KP69"/>
<dbReference type="SUPFAM" id="SSF117018">
    <property type="entry name" value="ATP-dependent DNA ligase DNA-binding domain"/>
    <property type="match status" value="1"/>
</dbReference>
<reference evidence="15 16" key="1">
    <citation type="journal article" date="2015" name="Nature">
        <title>rRNA introns, odd ribosomes, and small enigmatic genomes across a large radiation of phyla.</title>
        <authorList>
            <person name="Brown C.T."/>
            <person name="Hug L.A."/>
            <person name="Thomas B.C."/>
            <person name="Sharon I."/>
            <person name="Castelle C.J."/>
            <person name="Singh A."/>
            <person name="Wilkins M.J."/>
            <person name="Williams K.H."/>
            <person name="Banfield J.F."/>
        </authorList>
    </citation>
    <scope>NUCLEOTIDE SEQUENCE [LARGE SCALE GENOMIC DNA]</scope>
</reference>
<dbReference type="PROSITE" id="PS00697">
    <property type="entry name" value="DNA_LIGASE_A1"/>
    <property type="match status" value="1"/>
</dbReference>
<dbReference type="InterPro" id="IPR016059">
    <property type="entry name" value="DNA_ligase_ATP-dep_CS"/>
</dbReference>
<dbReference type="PANTHER" id="PTHR45674:SF4">
    <property type="entry name" value="DNA LIGASE 1"/>
    <property type="match status" value="1"/>
</dbReference>
<dbReference type="Proteomes" id="UP000034797">
    <property type="component" value="Unassembled WGS sequence"/>
</dbReference>
<dbReference type="Gene3D" id="1.10.3260.10">
    <property type="entry name" value="DNA ligase, ATP-dependent, N-terminal domain"/>
    <property type="match status" value="1"/>
</dbReference>
<dbReference type="Pfam" id="PF01068">
    <property type="entry name" value="DNA_ligase_A_M"/>
    <property type="match status" value="1"/>
</dbReference>
<dbReference type="GO" id="GO:0006310">
    <property type="term" value="P:DNA recombination"/>
    <property type="evidence" value="ECO:0007669"/>
    <property type="project" value="UniProtKB-KW"/>
</dbReference>
<dbReference type="SUPFAM" id="SSF56091">
    <property type="entry name" value="DNA ligase/mRNA capping enzyme, catalytic domain"/>
    <property type="match status" value="1"/>
</dbReference>
<sequence>MLFKEFADYLEKLEKISSRLEITKVLAELIEKMKPEETDKGIYLTLGQLGPDFDNKEFNMAVKMVLRSVVEGSGLAENVVEKKYKAKGDVGLLMEELEFKNKTAVKYSINEVFEKLKIMAEEGGNGSQERKVARLTELLLTTLAVERKFIARMVLGKLRLGFSEKTIFDALSQMTSGGKTLRKGLDNAFQLYPDPGFIAKVVKEKGIAGLKNIKVKTGVPVVSALCQRLNNYQEIVDKMGEVAVERKFDGTRVQIHFKRTQELKNSRTQDSLVKTYTRNLEESSPMFPELFLMKDWIKADEVILDCEAVGYDRKSGKILPFQLTITRKRKHDVAETAKSVPLKFFVFDILSVDGKSLVEKPYFERRIILTEIIKKNDTLVPDEYFKSKDALEIQKLHDKFLEEGFEGAVIKQWSGEYLPGRQGWNWVKIKEAEGTTGKLSDTFDLVILGYYLGRGKRTSFGIGAFLAGIKKDGKWVSIAKVGTGLTDEEFRDLKKRLGENEVKEKPKDYLVSGSLIPDVWVEPMVVVEVAADEITKSPNHAGGVALRFPRLVKFREDKSPKQSTTWKEVLEIASARVRDSQ</sequence>
<dbReference type="SUPFAM" id="SSF50249">
    <property type="entry name" value="Nucleic acid-binding proteins"/>
    <property type="match status" value="1"/>
</dbReference>
<evidence type="ECO:0000313" key="16">
    <source>
        <dbReference type="Proteomes" id="UP000034797"/>
    </source>
</evidence>
<dbReference type="InterPro" id="IPR050191">
    <property type="entry name" value="ATP-dep_DNA_ligase"/>
</dbReference>
<keyword evidence="7 12" id="KW-0067">ATP-binding</keyword>
<gene>
    <name evidence="15" type="ORF">UW84_C0037G0007</name>
</gene>
<evidence type="ECO:0000313" key="15">
    <source>
        <dbReference type="EMBL" id="KKT85280.1"/>
    </source>
</evidence>
<keyword evidence="9 12" id="KW-0234">DNA repair</keyword>
<accession>A0A0G1KP69</accession>
<dbReference type="Gene3D" id="3.30.470.30">
    <property type="entry name" value="DNA ligase/mRNA capping enzyme"/>
    <property type="match status" value="1"/>
</dbReference>
<dbReference type="GO" id="GO:0006281">
    <property type="term" value="P:DNA repair"/>
    <property type="evidence" value="ECO:0007669"/>
    <property type="project" value="UniProtKB-KW"/>
</dbReference>
<evidence type="ECO:0000256" key="4">
    <source>
        <dbReference type="ARBA" id="ARBA00022705"/>
    </source>
</evidence>
<keyword evidence="4" id="KW-0235">DNA replication</keyword>
<protein>
    <recommendedName>
        <fullName evidence="12">DNA ligase</fullName>
        <ecNumber evidence="12">6.5.1.1</ecNumber>
    </recommendedName>
</protein>
<keyword evidence="5 12" id="KW-0547">Nucleotide-binding</keyword>
<dbReference type="InterPro" id="IPR012310">
    <property type="entry name" value="DNA_ligase_ATP-dep_cent"/>
</dbReference>
<dbReference type="EC" id="6.5.1.1" evidence="12"/>
<evidence type="ECO:0000256" key="5">
    <source>
        <dbReference type="ARBA" id="ARBA00022741"/>
    </source>
</evidence>
<dbReference type="GO" id="GO:0005524">
    <property type="term" value="F:ATP binding"/>
    <property type="evidence" value="ECO:0007669"/>
    <property type="project" value="UniProtKB-KW"/>
</dbReference>
<comment type="similarity">
    <text evidence="1 13">Belongs to the ATP-dependent DNA ligase family.</text>
</comment>
<keyword evidence="2 12" id="KW-0436">Ligase</keyword>
<dbReference type="GO" id="GO:0071897">
    <property type="term" value="P:DNA biosynthetic process"/>
    <property type="evidence" value="ECO:0007669"/>
    <property type="project" value="InterPro"/>
</dbReference>
<proteinExistence type="inferred from homology"/>
<dbReference type="InterPro" id="IPR036599">
    <property type="entry name" value="DNA_ligase_N_sf"/>
</dbReference>
<dbReference type="Gene3D" id="2.40.50.140">
    <property type="entry name" value="Nucleic acid-binding proteins"/>
    <property type="match status" value="1"/>
</dbReference>
<keyword evidence="3" id="KW-0132">Cell division</keyword>
<evidence type="ECO:0000256" key="6">
    <source>
        <dbReference type="ARBA" id="ARBA00022763"/>
    </source>
</evidence>
<evidence type="ECO:0000256" key="10">
    <source>
        <dbReference type="ARBA" id="ARBA00023306"/>
    </source>
</evidence>
<dbReference type="EMBL" id="LCJW01000037">
    <property type="protein sequence ID" value="KKT85280.1"/>
    <property type="molecule type" value="Genomic_DNA"/>
</dbReference>
<dbReference type="NCBIfam" id="TIGR00574">
    <property type="entry name" value="dnl1"/>
    <property type="match status" value="1"/>
</dbReference>
<evidence type="ECO:0000256" key="7">
    <source>
        <dbReference type="ARBA" id="ARBA00022840"/>
    </source>
</evidence>
<keyword evidence="10" id="KW-0131">Cell cycle</keyword>
<evidence type="ECO:0000256" key="2">
    <source>
        <dbReference type="ARBA" id="ARBA00022598"/>
    </source>
</evidence>
<dbReference type="InterPro" id="IPR012309">
    <property type="entry name" value="DNA_ligase_ATP-dep_C"/>
</dbReference>
<comment type="caution">
    <text evidence="15">The sequence shown here is derived from an EMBL/GenBank/DDBJ whole genome shotgun (WGS) entry which is preliminary data.</text>
</comment>
<dbReference type="GO" id="GO:0051301">
    <property type="term" value="P:cell division"/>
    <property type="evidence" value="ECO:0007669"/>
    <property type="project" value="UniProtKB-KW"/>
</dbReference>
<dbReference type="GO" id="GO:0003677">
    <property type="term" value="F:DNA binding"/>
    <property type="evidence" value="ECO:0007669"/>
    <property type="project" value="InterPro"/>
</dbReference>
<evidence type="ECO:0000256" key="3">
    <source>
        <dbReference type="ARBA" id="ARBA00022618"/>
    </source>
</evidence>
<dbReference type="InterPro" id="IPR012308">
    <property type="entry name" value="DNA_ligase_ATP-dep_N"/>
</dbReference>
<evidence type="ECO:0000256" key="1">
    <source>
        <dbReference type="ARBA" id="ARBA00007572"/>
    </source>
</evidence>
<dbReference type="Pfam" id="PF04675">
    <property type="entry name" value="DNA_ligase_A_N"/>
    <property type="match status" value="1"/>
</dbReference>
<evidence type="ECO:0000256" key="9">
    <source>
        <dbReference type="ARBA" id="ARBA00023204"/>
    </source>
</evidence>
<dbReference type="PROSITE" id="PS50160">
    <property type="entry name" value="DNA_LIGASE_A3"/>
    <property type="match status" value="1"/>
</dbReference>
<evidence type="ECO:0000256" key="8">
    <source>
        <dbReference type="ARBA" id="ARBA00023172"/>
    </source>
</evidence>
<dbReference type="GO" id="GO:0006273">
    <property type="term" value="P:lagging strand elongation"/>
    <property type="evidence" value="ECO:0007669"/>
    <property type="project" value="TreeGrafter"/>
</dbReference>
<evidence type="ECO:0000256" key="13">
    <source>
        <dbReference type="RuleBase" id="RU004196"/>
    </source>
</evidence>
<dbReference type="GO" id="GO:0003910">
    <property type="term" value="F:DNA ligase (ATP) activity"/>
    <property type="evidence" value="ECO:0007669"/>
    <property type="project" value="UniProtKB-EC"/>
</dbReference>
<keyword evidence="6 12" id="KW-0227">DNA damage</keyword>
<dbReference type="Pfam" id="PF04679">
    <property type="entry name" value="DNA_ligase_A_C"/>
    <property type="match status" value="1"/>
</dbReference>
<dbReference type="InterPro" id="IPR012340">
    <property type="entry name" value="NA-bd_OB-fold"/>
</dbReference>
<dbReference type="InterPro" id="IPR000977">
    <property type="entry name" value="DNA_ligase_ATP-dep"/>
</dbReference>
<keyword evidence="8 12" id="KW-0233">DNA recombination</keyword>
<evidence type="ECO:0000256" key="12">
    <source>
        <dbReference type="RuleBase" id="RU000617"/>
    </source>
</evidence>
<dbReference type="PANTHER" id="PTHR45674">
    <property type="entry name" value="DNA LIGASE 1/3 FAMILY MEMBER"/>
    <property type="match status" value="1"/>
</dbReference>
<name>A0A0G1KP69_9BACT</name>